<accession>A0A1W0CJE1</accession>
<comment type="caution">
    <text evidence="2">The sequence shown here is derived from an EMBL/GenBank/DDBJ whole genome shotgun (WGS) entry which is preliminary data.</text>
</comment>
<evidence type="ECO:0008006" key="4">
    <source>
        <dbReference type="Google" id="ProtNLM"/>
    </source>
</evidence>
<proteinExistence type="predicted"/>
<dbReference type="Proteomes" id="UP000192721">
    <property type="component" value="Unassembled WGS sequence"/>
</dbReference>
<keyword evidence="1" id="KW-0812">Transmembrane</keyword>
<evidence type="ECO:0000313" key="2">
    <source>
        <dbReference type="EMBL" id="OQS34874.1"/>
    </source>
</evidence>
<reference evidence="2 3" key="1">
    <citation type="submission" date="2017-02" db="EMBL/GenBank/DDBJ databases">
        <title>Chromobacterium haemolyticum H5244.</title>
        <authorList>
            <person name="Gulvik C.A."/>
        </authorList>
    </citation>
    <scope>NUCLEOTIDE SEQUENCE [LARGE SCALE GENOMIC DNA]</scope>
    <source>
        <strain evidence="2 3">H5244</strain>
    </source>
</reference>
<feature type="transmembrane region" description="Helical" evidence="1">
    <location>
        <begin position="12"/>
        <end position="34"/>
    </location>
</feature>
<organism evidence="2 3">
    <name type="scientific">Chromobacterium haemolyticum</name>
    <dbReference type="NCBI Taxonomy" id="394935"/>
    <lineage>
        <taxon>Bacteria</taxon>
        <taxon>Pseudomonadati</taxon>
        <taxon>Pseudomonadota</taxon>
        <taxon>Betaproteobacteria</taxon>
        <taxon>Neisseriales</taxon>
        <taxon>Chromobacteriaceae</taxon>
        <taxon>Chromobacterium</taxon>
    </lineage>
</organism>
<evidence type="ECO:0000256" key="1">
    <source>
        <dbReference type="SAM" id="Phobius"/>
    </source>
</evidence>
<dbReference type="RefSeq" id="WP_143330327.1">
    <property type="nucleotide sequence ID" value="NZ_MUKV01000030.1"/>
</dbReference>
<protein>
    <recommendedName>
        <fullName evidence="4">DUF2975 domain-containing protein</fullName>
    </recommendedName>
</protein>
<keyword evidence="1" id="KW-0472">Membrane</keyword>
<dbReference type="EMBL" id="MUKV01000030">
    <property type="protein sequence ID" value="OQS34874.1"/>
    <property type="molecule type" value="Genomic_DNA"/>
</dbReference>
<name>A0A1W0CJE1_9NEIS</name>
<feature type="transmembrane region" description="Helical" evidence="1">
    <location>
        <begin position="66"/>
        <end position="87"/>
    </location>
</feature>
<gene>
    <name evidence="2" type="ORF">B0T45_18280</name>
</gene>
<sequence length="186" mass="20632">MNSTRLSRYCAAMAYITVLGISAMLLFNILFWLFPKSIIDAGLTISVDTVRGFYGSSEFDLPSLPLWQRAGGAVLSCIPLLILAQGLNALRRLFKLYAQAEYFTERSAALLSKVGSRVALWVLADLVSQPLISAWLTMMRPEGQRLIAVSFHAENLESLFIAAVVMIIARIQREGITLACENKQFI</sequence>
<evidence type="ECO:0000313" key="3">
    <source>
        <dbReference type="Proteomes" id="UP000192721"/>
    </source>
</evidence>
<keyword evidence="1" id="KW-1133">Transmembrane helix</keyword>
<dbReference type="AlphaFoldDB" id="A0A1W0CJE1"/>